<dbReference type="AlphaFoldDB" id="B1ZQQ2"/>
<dbReference type="InterPro" id="IPR007160">
    <property type="entry name" value="DUF362"/>
</dbReference>
<organism evidence="2 3">
    <name type="scientific">Opitutus terrae (strain DSM 11246 / JCM 15787 / PB90-1)</name>
    <dbReference type="NCBI Taxonomy" id="452637"/>
    <lineage>
        <taxon>Bacteria</taxon>
        <taxon>Pseudomonadati</taxon>
        <taxon>Verrucomicrobiota</taxon>
        <taxon>Opitutia</taxon>
        <taxon>Opitutales</taxon>
        <taxon>Opitutaceae</taxon>
        <taxon>Opitutus</taxon>
    </lineage>
</organism>
<feature type="domain" description="DUF362" evidence="1">
    <location>
        <begin position="264"/>
        <end position="406"/>
    </location>
</feature>
<reference evidence="2 3" key="1">
    <citation type="journal article" date="2011" name="J. Bacteriol.">
        <title>Genome sequence of the verrucomicrobium Opitutus terrae PB90-1, an abundant inhabitant of rice paddy soil ecosystems.</title>
        <authorList>
            <person name="van Passel M.W."/>
            <person name="Kant R."/>
            <person name="Palva A."/>
            <person name="Copeland A."/>
            <person name="Lucas S."/>
            <person name="Lapidus A."/>
            <person name="Glavina del Rio T."/>
            <person name="Pitluck S."/>
            <person name="Goltsman E."/>
            <person name="Clum A."/>
            <person name="Sun H."/>
            <person name="Schmutz J."/>
            <person name="Larimer F.W."/>
            <person name="Land M.L."/>
            <person name="Hauser L."/>
            <person name="Kyrpides N."/>
            <person name="Mikhailova N."/>
            <person name="Richardson P.P."/>
            <person name="Janssen P.H."/>
            <person name="de Vos W.M."/>
            <person name="Smidt H."/>
        </authorList>
    </citation>
    <scope>NUCLEOTIDE SEQUENCE [LARGE SCALE GENOMIC DNA]</scope>
    <source>
        <strain evidence="3">DSM 11246 / JCM 15787 / PB90-1</strain>
    </source>
</reference>
<gene>
    <name evidence="2" type="ordered locus">Oter_4532</name>
</gene>
<dbReference type="EMBL" id="CP001032">
    <property type="protein sequence ID" value="ACB77803.1"/>
    <property type="molecule type" value="Genomic_DNA"/>
</dbReference>
<evidence type="ECO:0000313" key="2">
    <source>
        <dbReference type="EMBL" id="ACB77803.1"/>
    </source>
</evidence>
<dbReference type="KEGG" id="ote:Oter_4532"/>
<dbReference type="OrthoDB" id="104016at2"/>
<dbReference type="eggNOG" id="COG2006">
    <property type="taxonomic scope" value="Bacteria"/>
</dbReference>
<protein>
    <recommendedName>
        <fullName evidence="1">DUF362 domain-containing protein</fullName>
    </recommendedName>
</protein>
<dbReference type="Pfam" id="PF04015">
    <property type="entry name" value="DUF362"/>
    <property type="match status" value="1"/>
</dbReference>
<keyword evidence="3" id="KW-1185">Reference proteome</keyword>
<evidence type="ECO:0000313" key="3">
    <source>
        <dbReference type="Proteomes" id="UP000007013"/>
    </source>
</evidence>
<evidence type="ECO:0000259" key="1">
    <source>
        <dbReference type="Pfam" id="PF04015"/>
    </source>
</evidence>
<sequence length="774" mass="82028">MTSLLAVFYSHDLALTPTMNQSVCTAAALALGLIVAAVRASGNDAGLPRFATASAEVNRPIGAAKGIFRGRVVWVHEPAAVNQACVADAAPGWYARANNEQPVVDGMVSRALQTLTGESTDAAAWAAIFRFHNATRGKGAASYVRGEKVVIKINATSAYHGNFDPVTLRPRMFISETSVGPVLAMLRQLVNVVGVDQRDIYVGDPMKHIYPHLYAVWHGEFPDVHYLDNGGYTALGRETAAPSATATLHYSDRGSVLRTNVWANNYPGDNPVTEDRVYAVFDEAEYLINITMLKGHKRAGVTMFAKNHFGSHTRGDASHLHNGLVAPTEMPNATREGYGLYRVQVDIMGHASLGRKNLLFLMDALWAADHELGVPLRWQMPPFANTYMASIFASLDPVAIESVGYDFLRSEFTTDRVPLAGTFVQMTGVDDYLHQAADSANWPAGLGYDPNGTGVPLASLGVHEHWDSAATKRYSRNLSAAGTGIELVRVSQSAAPGRLANISTRAQCGTDANVTIGGFVITGAAKQVLIRAVGPSLEAQGMARAALLADPLIELHEATRSEVVASNDDWTTNPNAAAIVSTGAELGAAALSSDDTTSSALLLTLPRGVYSIVVRGQAESSGIVLVEIYDADPAGAPGRLANLSTRARCGTGDNVTIGGFVVTGGPKQVLIRAVGPTLATRGLNAFEVLFDPTIELHDARRQNRIVATNDNNADGPYPAELPRIAGALGAGALDANDRRSATLLTTLAPGVYSVVTRGRAATEGVVLIEVFDAD</sequence>
<dbReference type="STRING" id="452637.Oter_4532"/>
<proteinExistence type="predicted"/>
<dbReference type="HOGENOM" id="CLU_361247_0_0_0"/>
<dbReference type="Proteomes" id="UP000007013">
    <property type="component" value="Chromosome"/>
</dbReference>
<name>B1ZQQ2_OPITP</name>
<accession>B1ZQQ2</accession>